<feature type="transmembrane region" description="Helical" evidence="1">
    <location>
        <begin position="58"/>
        <end position="76"/>
    </location>
</feature>
<accession>A0A285UK60</accession>
<dbReference type="Gene3D" id="3.40.50.12140">
    <property type="entry name" value="Domain of unknown function DUF4159"/>
    <property type="match status" value="1"/>
</dbReference>
<feature type="domain" description="Aerotolerance regulator N-terminal" evidence="2">
    <location>
        <begin position="4"/>
        <end position="78"/>
    </location>
</feature>
<reference evidence="4 5" key="1">
    <citation type="submission" date="2017-08" db="EMBL/GenBank/DDBJ databases">
        <authorList>
            <person name="de Groot N.N."/>
        </authorList>
    </citation>
    <scope>NUCLEOTIDE SEQUENCE [LARGE SCALE GENOMIC DNA]</scope>
    <source>
        <strain evidence="4 5">JC85</strain>
    </source>
</reference>
<dbReference type="OrthoDB" id="9773014at2"/>
<proteinExistence type="predicted"/>
<dbReference type="PANTHER" id="PTHR37464:SF1">
    <property type="entry name" value="BLL2463 PROTEIN"/>
    <property type="match status" value="1"/>
</dbReference>
<protein>
    <submittedName>
        <fullName evidence="4">Aerotolerance regulator-like protein</fullName>
    </submittedName>
</protein>
<keyword evidence="5" id="KW-1185">Reference proteome</keyword>
<dbReference type="InterPro" id="IPR024163">
    <property type="entry name" value="Aerotolerance_reg_N"/>
</dbReference>
<evidence type="ECO:0000313" key="5">
    <source>
        <dbReference type="Proteomes" id="UP000219167"/>
    </source>
</evidence>
<dbReference type="CDD" id="cd03143">
    <property type="entry name" value="A4_beta-galactosidase_middle_domain"/>
    <property type="match status" value="1"/>
</dbReference>
<dbReference type="RefSeq" id="WP_097140849.1">
    <property type="nucleotide sequence ID" value="NZ_OBQD01000009.1"/>
</dbReference>
<organism evidence="4 5">
    <name type="scientific">Rhizobium subbaraonis</name>
    <dbReference type="NCBI Taxonomy" id="908946"/>
    <lineage>
        <taxon>Bacteria</taxon>
        <taxon>Pseudomonadati</taxon>
        <taxon>Pseudomonadota</taxon>
        <taxon>Alphaproteobacteria</taxon>
        <taxon>Hyphomicrobiales</taxon>
        <taxon>Rhizobiaceae</taxon>
        <taxon>Rhizobium/Agrobacterium group</taxon>
        <taxon>Rhizobium</taxon>
    </lineage>
</organism>
<feature type="domain" description="DUF4159" evidence="3">
    <location>
        <begin position="701"/>
        <end position="918"/>
    </location>
</feature>
<dbReference type="PANTHER" id="PTHR37464">
    <property type="entry name" value="BLL2463 PROTEIN"/>
    <property type="match status" value="1"/>
</dbReference>
<gene>
    <name evidence="4" type="ORF">SAMN05892877_109270</name>
</gene>
<dbReference type="AlphaFoldDB" id="A0A285UK60"/>
<evidence type="ECO:0000259" key="3">
    <source>
        <dbReference type="Pfam" id="PF13709"/>
    </source>
</evidence>
<evidence type="ECO:0000256" key="1">
    <source>
        <dbReference type="SAM" id="Phobius"/>
    </source>
</evidence>
<keyword evidence="1" id="KW-0812">Transmembrane</keyword>
<dbReference type="EMBL" id="OBQD01000009">
    <property type="protein sequence ID" value="SOC42239.1"/>
    <property type="molecule type" value="Genomic_DNA"/>
</dbReference>
<feature type="transmembrane region" description="Helical" evidence="1">
    <location>
        <begin position="625"/>
        <end position="648"/>
    </location>
</feature>
<feature type="transmembrane region" description="Helical" evidence="1">
    <location>
        <begin position="660"/>
        <end position="678"/>
    </location>
</feature>
<keyword evidence="1" id="KW-1133">Transmembrane helix</keyword>
<keyword evidence="1" id="KW-0472">Membrane</keyword>
<dbReference type="InterPro" id="IPR029062">
    <property type="entry name" value="Class_I_gatase-like"/>
</dbReference>
<dbReference type="InterPro" id="IPR011933">
    <property type="entry name" value="Double_TM_dom"/>
</dbReference>
<dbReference type="SUPFAM" id="SSF52317">
    <property type="entry name" value="Class I glutamine amidotransferase-like"/>
    <property type="match status" value="1"/>
</dbReference>
<dbReference type="Pfam" id="PF07584">
    <property type="entry name" value="BatA"/>
    <property type="match status" value="1"/>
</dbReference>
<feature type="transmembrane region" description="Helical" evidence="1">
    <location>
        <begin position="6"/>
        <end position="25"/>
    </location>
</feature>
<name>A0A285UK60_9HYPH</name>
<dbReference type="NCBIfam" id="TIGR02226">
    <property type="entry name" value="two_anch"/>
    <property type="match status" value="1"/>
</dbReference>
<dbReference type="InterPro" id="IPR025297">
    <property type="entry name" value="DUF4159"/>
</dbReference>
<sequence length="938" mass="99531">MSGLAFAYPAVLSALVLLPAIWWLLRLTPPKPVVEAFPPFRILASILKREETPARSPWWLTLLRMLMAAAVILAIADPVLNPRENTLAASGPLALVIDNSWAAAGDWQRRVDTASTMIDDAEARDLPISIVFTVDRQHDAVPTDAQSARTRLAAAQPRPLPANRQAAVAALNTALSGTPPGTLAFISDGIAAGDDDGTVAALQALKPAQMRLIEGDGRSALALTDANNDAEAMVVAASRLSSGEARTLAVTAHDTRGRPIGNGTLAFRAGETTGTGSIAAPFELRNDFAQISVDGLATAGGTYLLDDGFRRRRVALLSGETIDASQPLLSPLHYIEKALAPYSDLIRPNVSDLAAAIPELLDQRPSVLIMADIGRLPEEAYGPMQKWLEAGGMLIRFAGPRLAAAPADDPLVPVVLRKGERALDGALSWSEPQPLAAYPPGSPFAGMPRAGDILVKRQVLAEPTPDLPERTWASLADGTPLVTTGKVGAGRIVLFHVSAETGWSNLPLSGDFVEMLRRSVQLSRGGGVAASGEAQGQPLPPYRLLTAVGTLSTDTGEAKPLDPATAGSTAATADNPPGLYGSQDGFVAHNLLTAGQTLQPLATGDAASLMRESLIGQMAKSLKPALFLIATLLLLADCLVVLFMNGAFTRRFRVTPARGATALVAVAAVSVAMLALASTQALADDAKFGDEDLLQRLDTTHLAYVLTGEDEVDRISEAGLAGLTEFLTYRTTLEPGQPMAVDISRDELAVYPLIYWPVSATAEMPSPAAVARIDAYMRNGGTVLFDTRDQYSSLENSADTSANTQRLRDILANLDIPPLEPVPLDHVLTKSFYLLSNFPGRYAGSPLWVEAELDQQQDPNRPARAGDGVSPIMITGNDFASAWAIDANGMPLLPTVPPDEVQREHAFRSGVNIMMYMLTGNYKADQVHVPALLERLGQ</sequence>
<dbReference type="Pfam" id="PF13709">
    <property type="entry name" value="DUF4159"/>
    <property type="match status" value="1"/>
</dbReference>
<evidence type="ECO:0000259" key="2">
    <source>
        <dbReference type="Pfam" id="PF07584"/>
    </source>
</evidence>
<dbReference type="Proteomes" id="UP000219167">
    <property type="component" value="Unassembled WGS sequence"/>
</dbReference>
<evidence type="ECO:0000313" key="4">
    <source>
        <dbReference type="EMBL" id="SOC42239.1"/>
    </source>
</evidence>